<keyword evidence="3" id="KW-1185">Reference proteome</keyword>
<protein>
    <submittedName>
        <fullName evidence="2">DUF898 domain-containing protein</fullName>
    </submittedName>
</protein>
<organism evidence="2 3">
    <name type="scientific">Undibacterium hunanense</name>
    <dbReference type="NCBI Taxonomy" id="2762292"/>
    <lineage>
        <taxon>Bacteria</taxon>
        <taxon>Pseudomonadati</taxon>
        <taxon>Pseudomonadota</taxon>
        <taxon>Betaproteobacteria</taxon>
        <taxon>Burkholderiales</taxon>
        <taxon>Oxalobacteraceae</taxon>
        <taxon>Undibacterium</taxon>
    </lineage>
</organism>
<dbReference type="Proteomes" id="UP000650424">
    <property type="component" value="Unassembled WGS sequence"/>
</dbReference>
<sequence length="367" mass="41215">MDTFQNNDFSASHQHQSSGTLQLEFKGSGSEYFRIWIVNLLLTIITLGIYSAWAKVRRNRYLYSSTQLGGSSFEYHGNAIAILKGRIVAFVFIFGYQLAFKFSIGLGFAMMALMVAIMPWLVWKSLQFKLYNSSYRGIRFGFRGTAGQAYTTFLLWPFLTGLSLYLLAPVFHQRLKQFQHNESRFGSTHFSFDAGVGQFYKAYLLGIGIMIVGVIVICVGFGSTVAALAAVASNSDGHGRPGSVFGAVSSMFLFMFVLYLWLFAIYPIFLTLLQNLIWNHTKLGEHQFKNNMVWSRMSFIAVTNVLAIVCTLGLFIPFAQIRALRYRIESLELEVNGSLDNFIAETQEQVNAAGEGMADLLDFDLSL</sequence>
<dbReference type="InterPro" id="IPR010295">
    <property type="entry name" value="DUF898"/>
</dbReference>
<evidence type="ECO:0000256" key="1">
    <source>
        <dbReference type="SAM" id="Phobius"/>
    </source>
</evidence>
<keyword evidence="1" id="KW-1133">Transmembrane helix</keyword>
<feature type="transmembrane region" description="Helical" evidence="1">
    <location>
        <begin position="202"/>
        <end position="232"/>
    </location>
</feature>
<dbReference type="RefSeq" id="WP_186949752.1">
    <property type="nucleotide sequence ID" value="NZ_JACOGF010000015.1"/>
</dbReference>
<evidence type="ECO:0000313" key="2">
    <source>
        <dbReference type="EMBL" id="MBC3920317.1"/>
    </source>
</evidence>
<proteinExistence type="predicted"/>
<accession>A0ABR6ZWS3</accession>
<gene>
    <name evidence="2" type="ORF">H8L32_22830</name>
</gene>
<keyword evidence="1" id="KW-0812">Transmembrane</keyword>
<feature type="transmembrane region" description="Helical" evidence="1">
    <location>
        <begin position="102"/>
        <end position="123"/>
    </location>
</feature>
<name>A0ABR6ZWS3_9BURK</name>
<feature type="transmembrane region" description="Helical" evidence="1">
    <location>
        <begin position="244"/>
        <end position="277"/>
    </location>
</feature>
<reference evidence="2 3" key="1">
    <citation type="submission" date="2020-08" db="EMBL/GenBank/DDBJ databases">
        <title>Novel species isolated from subtropical streams in China.</title>
        <authorList>
            <person name="Lu H."/>
        </authorList>
    </citation>
    <scope>NUCLEOTIDE SEQUENCE [LARGE SCALE GENOMIC DNA]</scope>
    <source>
        <strain evidence="2 3">CY18W</strain>
    </source>
</reference>
<comment type="caution">
    <text evidence="2">The sequence shown here is derived from an EMBL/GenBank/DDBJ whole genome shotgun (WGS) entry which is preliminary data.</text>
</comment>
<feature type="transmembrane region" description="Helical" evidence="1">
    <location>
        <begin position="297"/>
        <end position="319"/>
    </location>
</feature>
<feature type="transmembrane region" description="Helical" evidence="1">
    <location>
        <begin position="144"/>
        <end position="168"/>
    </location>
</feature>
<evidence type="ECO:0000313" key="3">
    <source>
        <dbReference type="Proteomes" id="UP000650424"/>
    </source>
</evidence>
<feature type="transmembrane region" description="Helical" evidence="1">
    <location>
        <begin position="33"/>
        <end position="54"/>
    </location>
</feature>
<dbReference type="Pfam" id="PF05987">
    <property type="entry name" value="DUF898"/>
    <property type="match status" value="1"/>
</dbReference>
<keyword evidence="1" id="KW-0472">Membrane</keyword>
<dbReference type="EMBL" id="JACOGF010000015">
    <property type="protein sequence ID" value="MBC3920317.1"/>
    <property type="molecule type" value="Genomic_DNA"/>
</dbReference>